<evidence type="ECO:0000256" key="3">
    <source>
        <dbReference type="ARBA" id="ARBA00023004"/>
    </source>
</evidence>
<dbReference type="Pfam" id="PF01855">
    <property type="entry name" value="POR_N"/>
    <property type="match status" value="1"/>
</dbReference>
<gene>
    <name evidence="9" type="ORF">SAMN04490178_12337</name>
</gene>
<feature type="binding site" evidence="6">
    <location>
        <position position="584"/>
    </location>
    <ligand>
        <name>[4Fe-4S] cluster</name>
        <dbReference type="ChEBI" id="CHEBI:49883"/>
        <label>2</label>
    </ligand>
</feature>
<proteinExistence type="predicted"/>
<feature type="binding site" evidence="6">
    <location>
        <position position="572"/>
    </location>
    <ligand>
        <name>[4Fe-4S] cluster</name>
        <dbReference type="ChEBI" id="CHEBI:49883"/>
        <label>1</label>
    </ligand>
</feature>
<feature type="domain" description="4Fe-4S ferredoxin-type" evidence="8">
    <location>
        <begin position="592"/>
        <end position="621"/>
    </location>
</feature>
<dbReference type="InterPro" id="IPR045025">
    <property type="entry name" value="HACL1-like"/>
</dbReference>
<feature type="binding site" evidence="6">
    <location>
        <position position="611"/>
    </location>
    <ligand>
        <name>[4Fe-4S] cluster</name>
        <dbReference type="ChEBI" id="CHEBI:49883"/>
        <label>1</label>
    </ligand>
</feature>
<protein>
    <recommendedName>
        <fullName evidence="5">Indolepyruvate oxidoreductase subunit IorA</fullName>
        <shortName evidence="5">IOR</shortName>
        <ecNumber evidence="5">1.2.7.8</ecNumber>
    </recommendedName>
    <alternativeName>
        <fullName evidence="5">Indolepyruvate ferredoxin oxidoreductase subunit alpha</fullName>
    </alternativeName>
</protein>
<dbReference type="Pfam" id="PF02775">
    <property type="entry name" value="TPP_enzyme_C"/>
    <property type="match status" value="1"/>
</dbReference>
<feature type="binding site" evidence="6">
    <location>
        <position position="607"/>
    </location>
    <ligand>
        <name>[4Fe-4S] cluster</name>
        <dbReference type="ChEBI" id="CHEBI:49883"/>
        <label>2</label>
    </ligand>
</feature>
<evidence type="ECO:0000256" key="6">
    <source>
        <dbReference type="PIRSR" id="PIRSR006439-50"/>
    </source>
</evidence>
<dbReference type="InterPro" id="IPR017721">
    <property type="entry name" value="IorA"/>
</dbReference>
<dbReference type="SUPFAM" id="SSF54862">
    <property type="entry name" value="4Fe-4S ferredoxins"/>
    <property type="match status" value="1"/>
</dbReference>
<dbReference type="InterPro" id="IPR011766">
    <property type="entry name" value="TPP_enzyme_TPP-bd"/>
</dbReference>
<keyword evidence="1 5" id="KW-0479">Metal-binding</keyword>
<dbReference type="RefSeq" id="WP_091749857.1">
    <property type="nucleotide sequence ID" value="NZ_FODY01000023.1"/>
</dbReference>
<dbReference type="OrthoDB" id="9804603at2"/>
<dbReference type="PROSITE" id="PS51379">
    <property type="entry name" value="4FE4S_FER_2"/>
    <property type="match status" value="1"/>
</dbReference>
<dbReference type="GO" id="GO:0030976">
    <property type="term" value="F:thiamine pyrophosphate binding"/>
    <property type="evidence" value="ECO:0007669"/>
    <property type="project" value="InterPro"/>
</dbReference>
<keyword evidence="5" id="KW-0813">Transport</keyword>
<dbReference type="InterPro" id="IPR017900">
    <property type="entry name" value="4Fe4S_Fe_S_CS"/>
</dbReference>
<evidence type="ECO:0000256" key="2">
    <source>
        <dbReference type="ARBA" id="ARBA00023002"/>
    </source>
</evidence>
<accession>A0A1H8XFB2</accession>
<dbReference type="PANTHER" id="PTHR43710:SF7">
    <property type="entry name" value="INDOLEPYRUVATE OXIDOREDUCTASE SUBUNIT IORA"/>
    <property type="match status" value="1"/>
</dbReference>
<dbReference type="InterPro" id="IPR017896">
    <property type="entry name" value="4Fe4S_Fe-S-bd"/>
</dbReference>
<keyword evidence="9" id="KW-0670">Pyruvate</keyword>
<keyword evidence="7" id="KW-0175">Coiled coil</keyword>
<dbReference type="InterPro" id="IPR002880">
    <property type="entry name" value="Pyrv_Fd/Flavodoxin_OxRdtase_N"/>
</dbReference>
<dbReference type="PIRSF" id="PIRSF006439">
    <property type="entry name" value="Indolepyruvate_ferr_oxidored"/>
    <property type="match status" value="1"/>
</dbReference>
<comment type="function">
    <text evidence="5">Catalyzes the ferredoxin-dependent oxidative decarboxylation of arylpyruvates.</text>
</comment>
<comment type="catalytic activity">
    <reaction evidence="5">
        <text>indole-3-pyruvate + 2 oxidized [2Fe-2S]-[ferredoxin] + CoA = (indol-3-yl)acetyl-CoA + 2 reduced [2Fe-2S]-[ferredoxin] + CO2 + H(+)</text>
        <dbReference type="Rhea" id="RHEA:12645"/>
        <dbReference type="Rhea" id="RHEA-COMP:10000"/>
        <dbReference type="Rhea" id="RHEA-COMP:10001"/>
        <dbReference type="ChEBI" id="CHEBI:15378"/>
        <dbReference type="ChEBI" id="CHEBI:16526"/>
        <dbReference type="ChEBI" id="CHEBI:17640"/>
        <dbReference type="ChEBI" id="CHEBI:33737"/>
        <dbReference type="ChEBI" id="CHEBI:33738"/>
        <dbReference type="ChEBI" id="CHEBI:57271"/>
        <dbReference type="ChEBI" id="CHEBI:57287"/>
        <dbReference type="EC" id="1.2.7.8"/>
    </reaction>
</comment>
<dbReference type="GO" id="GO:0051539">
    <property type="term" value="F:4 iron, 4 sulfur cluster binding"/>
    <property type="evidence" value="ECO:0007669"/>
    <property type="project" value="UniProtKB-UniRule"/>
</dbReference>
<evidence type="ECO:0000256" key="7">
    <source>
        <dbReference type="SAM" id="Coils"/>
    </source>
</evidence>
<dbReference type="GO" id="GO:0043805">
    <property type="term" value="F:indolepyruvate ferredoxin oxidoreductase activity"/>
    <property type="evidence" value="ECO:0007669"/>
    <property type="project" value="UniProtKB-UniRule"/>
</dbReference>
<evidence type="ECO:0000313" key="9">
    <source>
        <dbReference type="EMBL" id="SEP38640.1"/>
    </source>
</evidence>
<feature type="binding site" evidence="6">
    <location>
        <position position="578"/>
    </location>
    <ligand>
        <name>[4Fe-4S] cluster</name>
        <dbReference type="ChEBI" id="CHEBI:49883"/>
        <label>1</label>
    </ligand>
</feature>
<dbReference type="Proteomes" id="UP000198847">
    <property type="component" value="Unassembled WGS sequence"/>
</dbReference>
<sequence length="625" mass="66671">MTAKMVSGNEAIALGALRAGVKVIAGYPGTPSTEVIASLWNKELPGTSVEWSTNEKVAFEVAAASAMVGSRAMCTMKMSGVNVAYDSIIGIAYSGCTGGLVIYVADDPGVNAGMCEQDSRDFAVMADMPMLEPGTLQEAYDLTKYAFVLSEAIQSPVFIRSTTNVAQSHGMVEVEERVLPANKNPGLERNIAKYTKAGAVIAMTQHRELLERLDKAKQEITAARWDRLKLAKQPGGLGIVSVGVVNSYVDEALSLADELQLSLPEPSTLQLTHTIPFAVDEMKELLSHCSTVLVAEELEPLLENRLYMEAYKLGVKVTIVGKNDATFSRIGEYDAKLILQGICKALNLACPQEALAPDMQPEQHAAARPITTCAGCPHRGTYMAINKAIRNLKYKSSEIIVTGDIGCTILGINPPFNTLWTEVSMGASIPMAQGFIYGGVAKPVLATIGDSTFFHAGIPGLINAIQHNVNLTVIVMDNGWTAMTGMQVNPGTILDYQQTSCRQLDLAKVIAGLGVDHLTIVDPYDLKATTAAIEKSIGLSGVKVILARRECAIQASRRKVAYEPVTVKMEACTKCKSCIVITGCPAISLGEAAVAIDQAQCNGCGLCMAVCPTAAIVKEGKYDEL</sequence>
<dbReference type="AlphaFoldDB" id="A0A1H8XFB2"/>
<name>A0A1H8XFB2_9FIRM</name>
<comment type="cofactor">
    <cofactor evidence="5 6">
        <name>[4Fe-4S] cluster</name>
        <dbReference type="ChEBI" id="CHEBI:49883"/>
    </cofactor>
    <text evidence="5 6">Binds 2 [4Fe-4S] clusters. In this family the first cluster has a non-standard and varying [4Fe-4S] binding motif CX(2)CX(2)CX(4-5)CP.</text>
</comment>
<evidence type="ECO:0000256" key="1">
    <source>
        <dbReference type="ARBA" id="ARBA00022723"/>
    </source>
</evidence>
<dbReference type="Gene3D" id="3.30.70.20">
    <property type="match status" value="1"/>
</dbReference>
<dbReference type="CDD" id="cd07034">
    <property type="entry name" value="TPP_PYR_PFOR_IOR-alpha_like"/>
    <property type="match status" value="1"/>
</dbReference>
<dbReference type="InterPro" id="IPR029061">
    <property type="entry name" value="THDP-binding"/>
</dbReference>
<keyword evidence="4 5" id="KW-0411">Iron-sulfur</keyword>
<dbReference type="PANTHER" id="PTHR43710">
    <property type="entry name" value="2-HYDROXYACYL-COA LYASE"/>
    <property type="match status" value="1"/>
</dbReference>
<dbReference type="PROSITE" id="PS00198">
    <property type="entry name" value="4FE4S_FER_1"/>
    <property type="match status" value="1"/>
</dbReference>
<reference evidence="9 10" key="1">
    <citation type="submission" date="2016-10" db="EMBL/GenBank/DDBJ databases">
        <authorList>
            <person name="de Groot N.N."/>
        </authorList>
    </citation>
    <scope>NUCLEOTIDE SEQUENCE [LARGE SCALE GENOMIC DNA]</scope>
    <source>
        <strain evidence="9 10">DSM 13305</strain>
    </source>
</reference>
<evidence type="ECO:0000259" key="8">
    <source>
        <dbReference type="PROSITE" id="PS51379"/>
    </source>
</evidence>
<evidence type="ECO:0000256" key="5">
    <source>
        <dbReference type="PIRNR" id="PIRNR006439"/>
    </source>
</evidence>
<evidence type="ECO:0000256" key="4">
    <source>
        <dbReference type="ARBA" id="ARBA00023014"/>
    </source>
</evidence>
<feature type="binding site" evidence="6">
    <location>
        <position position="604"/>
    </location>
    <ligand>
        <name>[4Fe-4S] cluster</name>
        <dbReference type="ChEBI" id="CHEBI:49883"/>
        <label>2</label>
    </ligand>
</feature>
<dbReference type="Gene3D" id="3.40.50.970">
    <property type="match status" value="2"/>
</dbReference>
<dbReference type="EC" id="1.2.7.8" evidence="5"/>
<keyword evidence="2 5" id="KW-0560">Oxidoreductase</keyword>
<keyword evidence="3 5" id="KW-0408">Iron</keyword>
<dbReference type="CDD" id="cd02008">
    <property type="entry name" value="TPP_IOR_alpha"/>
    <property type="match status" value="1"/>
</dbReference>
<dbReference type="GO" id="GO:0046872">
    <property type="term" value="F:metal ion binding"/>
    <property type="evidence" value="ECO:0007669"/>
    <property type="project" value="UniProtKB-UniRule"/>
</dbReference>
<keyword evidence="5" id="KW-0249">Electron transport</keyword>
<organism evidence="9 10">
    <name type="scientific">Propionispora vibrioides</name>
    <dbReference type="NCBI Taxonomy" id="112903"/>
    <lineage>
        <taxon>Bacteria</taxon>
        <taxon>Bacillati</taxon>
        <taxon>Bacillota</taxon>
        <taxon>Negativicutes</taxon>
        <taxon>Selenomonadales</taxon>
        <taxon>Sporomusaceae</taxon>
        <taxon>Propionispora</taxon>
    </lineage>
</organism>
<dbReference type="Pfam" id="PF00037">
    <property type="entry name" value="Fer4"/>
    <property type="match status" value="1"/>
</dbReference>
<feature type="coiled-coil region" evidence="7">
    <location>
        <begin position="199"/>
        <end position="226"/>
    </location>
</feature>
<dbReference type="SUPFAM" id="SSF52518">
    <property type="entry name" value="Thiamin diphosphate-binding fold (THDP-binding)"/>
    <property type="match status" value="2"/>
</dbReference>
<evidence type="ECO:0000313" key="10">
    <source>
        <dbReference type="Proteomes" id="UP000198847"/>
    </source>
</evidence>
<keyword evidence="5 6" id="KW-0004">4Fe-4S</keyword>
<dbReference type="FunFam" id="3.40.50.970:FF:000039">
    <property type="entry name" value="Indolepyruvate oxidoreductase subunit IorA"/>
    <property type="match status" value="1"/>
</dbReference>
<dbReference type="STRING" id="112903.SAMN04490178_12337"/>
<keyword evidence="10" id="KW-1185">Reference proteome</keyword>
<feature type="binding site" evidence="6">
    <location>
        <position position="575"/>
    </location>
    <ligand>
        <name>[4Fe-4S] cluster</name>
        <dbReference type="ChEBI" id="CHEBI:49883"/>
        <label>1</label>
    </ligand>
</feature>
<feature type="binding site" evidence="6">
    <location>
        <position position="601"/>
    </location>
    <ligand>
        <name>[4Fe-4S] cluster</name>
        <dbReference type="ChEBI" id="CHEBI:49883"/>
        <label>2</label>
    </ligand>
</feature>
<dbReference type="EMBL" id="FODY01000023">
    <property type="protein sequence ID" value="SEP38640.1"/>
    <property type="molecule type" value="Genomic_DNA"/>
</dbReference>